<evidence type="ECO:0000256" key="1">
    <source>
        <dbReference type="SAM" id="Coils"/>
    </source>
</evidence>
<dbReference type="PATRIC" id="fig|907238.3.peg.1221"/>
<dbReference type="KEGG" id="hpn:HPIN_06135"/>
<feature type="coiled-coil region" evidence="1">
    <location>
        <begin position="94"/>
        <end position="128"/>
    </location>
</feature>
<keyword evidence="1" id="KW-0175">Coiled coil</keyword>
<reference evidence="4" key="1">
    <citation type="submission" date="2010-11" db="EMBL/GenBank/DDBJ databases">
        <title>Genome sequence of Helicobacter pylori strain India7.</title>
        <authorList>
            <person name="Kersulyte D."/>
            <person name="Mukhopadhyay A."/>
            <person name="Choudhury A."/>
            <person name="Nair G.B."/>
            <person name="Berg D.E."/>
        </authorList>
    </citation>
    <scope>NUCLEOTIDE SEQUENCE [LARGE SCALE GENOMIC DNA]</scope>
    <source>
        <strain evidence="4">India7</strain>
    </source>
</reference>
<dbReference type="AlphaFoldDB" id="E8QHF9"/>
<proteinExistence type="predicted"/>
<dbReference type="EMBL" id="CP002331">
    <property type="protein sequence ID" value="ADU80421.1"/>
    <property type="molecule type" value="Genomic_DNA"/>
</dbReference>
<evidence type="ECO:0000256" key="2">
    <source>
        <dbReference type="SAM" id="MobiDB-lite"/>
    </source>
</evidence>
<name>E8QHF9_HELP7</name>
<protein>
    <submittedName>
        <fullName evidence="3">Uncharacterized protein</fullName>
    </submittedName>
</protein>
<feature type="region of interest" description="Disordered" evidence="2">
    <location>
        <begin position="139"/>
        <end position="180"/>
    </location>
</feature>
<organism evidence="3 4">
    <name type="scientific">Helicobacter pylori (strain India7)</name>
    <dbReference type="NCBI Taxonomy" id="907238"/>
    <lineage>
        <taxon>Bacteria</taxon>
        <taxon>Pseudomonadati</taxon>
        <taxon>Campylobacterota</taxon>
        <taxon>Epsilonproteobacteria</taxon>
        <taxon>Campylobacterales</taxon>
        <taxon>Helicobacteraceae</taxon>
        <taxon>Helicobacter</taxon>
    </lineage>
</organism>
<dbReference type="RefSeq" id="WP_000323012.1">
    <property type="nucleotide sequence ID" value="NC_017372.1"/>
</dbReference>
<feature type="compositionally biased region" description="Low complexity" evidence="2">
    <location>
        <begin position="150"/>
        <end position="180"/>
    </location>
</feature>
<dbReference type="HOGENOM" id="CLU_125401_0_0_7"/>
<evidence type="ECO:0000313" key="3">
    <source>
        <dbReference type="EMBL" id="ADU80421.1"/>
    </source>
</evidence>
<evidence type="ECO:0000313" key="4">
    <source>
        <dbReference type="Proteomes" id="UP000009059"/>
    </source>
</evidence>
<sequence>MAYFESITAGRGGLDSFNQALNNQRYANLVLNESMGNFANTIANAGSLFDNAKIREEALKYQRMRDFANDKKQAEAFDLQKRQAELSMEFAKRNQALNEETHRQNKRLNDHRAKALELENALNKKQQEWLMNATPNAKASVGLGNEAKQTPTTPTKPNTLTTPTTQSANNTPTTPTTPKKTITKEEFKAIYANPMFKY</sequence>
<dbReference type="Proteomes" id="UP000009059">
    <property type="component" value="Chromosome"/>
</dbReference>
<accession>E8QHF9</accession>
<gene>
    <name evidence="3" type="ordered locus">HPIN_06135</name>
</gene>